<protein>
    <submittedName>
        <fullName evidence="1">Uncharacterized protein</fullName>
    </submittedName>
</protein>
<evidence type="ECO:0000313" key="1">
    <source>
        <dbReference type="EMBL" id="RSI91156.1"/>
    </source>
</evidence>
<accession>A0A3R9IY17</accession>
<sequence>MSKIKDVLLKGERDVKTYSEEWILGEYNRIYRRFCWNLKIYAHVKNGADVYVSSKKCCEDLYNRLYAVGQVTRSYCSKIEMKIEKTYHRFLEDGVIIED</sequence>
<comment type="caution">
    <text evidence="1">The sequence shown here is derived from an EMBL/GenBank/DDBJ whole genome shotgun (WGS) entry which is preliminary data.</text>
</comment>
<dbReference type="EMBL" id="RJNZ01000011">
    <property type="protein sequence ID" value="RSI91156.1"/>
    <property type="molecule type" value="Genomic_DNA"/>
</dbReference>
<proteinExistence type="predicted"/>
<name>A0A3R9IY17_STRMT</name>
<evidence type="ECO:0000313" key="2">
    <source>
        <dbReference type="Proteomes" id="UP000267870"/>
    </source>
</evidence>
<dbReference type="Proteomes" id="UP000267870">
    <property type="component" value="Unassembled WGS sequence"/>
</dbReference>
<organism evidence="1 2">
    <name type="scientific">Streptococcus mitis</name>
    <dbReference type="NCBI Taxonomy" id="28037"/>
    <lineage>
        <taxon>Bacteria</taxon>
        <taxon>Bacillati</taxon>
        <taxon>Bacillota</taxon>
        <taxon>Bacilli</taxon>
        <taxon>Lactobacillales</taxon>
        <taxon>Streptococcaceae</taxon>
        <taxon>Streptococcus</taxon>
        <taxon>Streptococcus mitis group</taxon>
    </lineage>
</organism>
<reference evidence="1 2" key="1">
    <citation type="submission" date="2018-11" db="EMBL/GenBank/DDBJ databases">
        <title>Species Designations Belie Phenotypic and Genotypic Heterogeneity in Oral Streptococci.</title>
        <authorList>
            <person name="Velsko I."/>
        </authorList>
    </citation>
    <scope>NUCLEOTIDE SEQUENCE [LARGE SCALE GENOMIC DNA]</scope>
    <source>
        <strain evidence="1 2">BCC55</strain>
    </source>
</reference>
<gene>
    <name evidence="1" type="ORF">D8845_07515</name>
</gene>
<dbReference type="RefSeq" id="WP_125453058.1">
    <property type="nucleotide sequence ID" value="NZ_RJNZ01000011.1"/>
</dbReference>
<dbReference type="AlphaFoldDB" id="A0A3R9IY17"/>